<reference evidence="1" key="2">
    <citation type="journal article" date="2023" name="Microorganisms">
        <title>Isolation and Genomic Characteristics of Cat-Borne Campylobacter felis sp. nov. and Sheep-Borne Campylobacter ovis sp. nov.</title>
        <authorList>
            <person name="Wang H."/>
            <person name="Li Y."/>
            <person name="Gu Y."/>
            <person name="Zhou G."/>
            <person name="Chen X."/>
            <person name="Zhang X."/>
            <person name="Shao Z."/>
            <person name="Zhang J."/>
            <person name="Zhang M."/>
        </authorList>
    </citation>
    <scope>NUCLEOTIDE SEQUENCE</scope>
    <source>
        <strain evidence="1">PS10</strain>
    </source>
</reference>
<protein>
    <submittedName>
        <fullName evidence="1">Uncharacterized protein</fullName>
    </submittedName>
</protein>
<name>A0ABT7HQK9_9BACT</name>
<sequence>MLEKQQEKFTNYLEASGIKLDGSDEAVAQKLLSCAFELFCVLEATLSNHTAMRIKILDVLYPKPQETPKKAKE</sequence>
<dbReference type="RefSeq" id="WP_284937847.1">
    <property type="nucleotide sequence ID" value="NZ_JANURM010000009.1"/>
</dbReference>
<proteinExistence type="predicted"/>
<reference evidence="1" key="1">
    <citation type="submission" date="2022-08" db="EMBL/GenBank/DDBJ databases">
        <authorList>
            <person name="Wang H."/>
        </authorList>
    </citation>
    <scope>NUCLEOTIDE SEQUENCE</scope>
    <source>
        <strain evidence="1">PS10</strain>
    </source>
</reference>
<dbReference type="EMBL" id="JANURM010000009">
    <property type="protein sequence ID" value="MDL0089189.1"/>
    <property type="molecule type" value="Genomic_DNA"/>
</dbReference>
<evidence type="ECO:0000313" key="1">
    <source>
        <dbReference type="EMBL" id="MDL0089189.1"/>
    </source>
</evidence>
<accession>A0ABT7HQK9</accession>
<dbReference type="Proteomes" id="UP001173801">
    <property type="component" value="Unassembled WGS sequence"/>
</dbReference>
<evidence type="ECO:0000313" key="2">
    <source>
        <dbReference type="Proteomes" id="UP001173801"/>
    </source>
</evidence>
<keyword evidence="2" id="KW-1185">Reference proteome</keyword>
<organism evidence="1 2">
    <name type="scientific">Campylobacter gastrosuis</name>
    <dbReference type="NCBI Taxonomy" id="2974576"/>
    <lineage>
        <taxon>Bacteria</taxon>
        <taxon>Pseudomonadati</taxon>
        <taxon>Campylobacterota</taxon>
        <taxon>Epsilonproteobacteria</taxon>
        <taxon>Campylobacterales</taxon>
        <taxon>Campylobacteraceae</taxon>
        <taxon>Campylobacter</taxon>
    </lineage>
</organism>
<gene>
    <name evidence="1" type="ORF">NYG85_07410</name>
</gene>
<comment type="caution">
    <text evidence="1">The sequence shown here is derived from an EMBL/GenBank/DDBJ whole genome shotgun (WGS) entry which is preliminary data.</text>
</comment>